<name>A0AAE0YWU7_9GAST</name>
<sequence>MSSSSCAKNGSQDETRSIKLLLEFSSHDLEEAGNKCSVAETYAMSDIIRLSSSGSQDRLADIRFQYGNVGFDLTTFADVSHALLTELFAVPVYILFIREIGMWWT</sequence>
<keyword evidence="2" id="KW-1185">Reference proteome</keyword>
<gene>
    <name evidence="1" type="ORF">RRG08_019529</name>
</gene>
<dbReference type="Proteomes" id="UP001283361">
    <property type="component" value="Unassembled WGS sequence"/>
</dbReference>
<protein>
    <submittedName>
        <fullName evidence="1">Uncharacterized protein</fullName>
    </submittedName>
</protein>
<proteinExistence type="predicted"/>
<comment type="caution">
    <text evidence="1">The sequence shown here is derived from an EMBL/GenBank/DDBJ whole genome shotgun (WGS) entry which is preliminary data.</text>
</comment>
<evidence type="ECO:0000313" key="1">
    <source>
        <dbReference type="EMBL" id="KAK3758619.1"/>
    </source>
</evidence>
<dbReference type="AlphaFoldDB" id="A0AAE0YWU7"/>
<reference evidence="1" key="1">
    <citation type="journal article" date="2023" name="G3 (Bethesda)">
        <title>A reference genome for the long-term kleptoplast-retaining sea slug Elysia crispata morphotype clarki.</title>
        <authorList>
            <person name="Eastman K.E."/>
            <person name="Pendleton A.L."/>
            <person name="Shaikh M.A."/>
            <person name="Suttiyut T."/>
            <person name="Ogas R."/>
            <person name="Tomko P."/>
            <person name="Gavelis G."/>
            <person name="Widhalm J.R."/>
            <person name="Wisecaver J.H."/>
        </authorList>
    </citation>
    <scope>NUCLEOTIDE SEQUENCE</scope>
    <source>
        <strain evidence="1">ECLA1</strain>
    </source>
</reference>
<dbReference type="EMBL" id="JAWDGP010005256">
    <property type="protein sequence ID" value="KAK3758619.1"/>
    <property type="molecule type" value="Genomic_DNA"/>
</dbReference>
<accession>A0AAE0YWU7</accession>
<organism evidence="1 2">
    <name type="scientific">Elysia crispata</name>
    <name type="common">lettuce slug</name>
    <dbReference type="NCBI Taxonomy" id="231223"/>
    <lineage>
        <taxon>Eukaryota</taxon>
        <taxon>Metazoa</taxon>
        <taxon>Spiralia</taxon>
        <taxon>Lophotrochozoa</taxon>
        <taxon>Mollusca</taxon>
        <taxon>Gastropoda</taxon>
        <taxon>Heterobranchia</taxon>
        <taxon>Euthyneura</taxon>
        <taxon>Panpulmonata</taxon>
        <taxon>Sacoglossa</taxon>
        <taxon>Placobranchoidea</taxon>
        <taxon>Plakobranchidae</taxon>
        <taxon>Elysia</taxon>
    </lineage>
</organism>
<evidence type="ECO:0000313" key="2">
    <source>
        <dbReference type="Proteomes" id="UP001283361"/>
    </source>
</evidence>